<dbReference type="EMBL" id="JBHMAH010000006">
    <property type="protein sequence ID" value="MFB9860021.1"/>
    <property type="molecule type" value="Genomic_DNA"/>
</dbReference>
<keyword evidence="4" id="KW-1185">Reference proteome</keyword>
<protein>
    <submittedName>
        <fullName evidence="3">Two-component system regulatory protein YycI</fullName>
    </submittedName>
</protein>
<organism evidence="3 4">
    <name type="scientific">Salinicoccus siamensis</name>
    <dbReference type="NCBI Taxonomy" id="381830"/>
    <lineage>
        <taxon>Bacteria</taxon>
        <taxon>Bacillati</taxon>
        <taxon>Bacillota</taxon>
        <taxon>Bacilli</taxon>
        <taxon>Bacillales</taxon>
        <taxon>Staphylococcaceae</taxon>
        <taxon>Salinicoccus</taxon>
    </lineage>
</organism>
<proteinExistence type="predicted"/>
<keyword evidence="1" id="KW-0812">Transmembrane</keyword>
<dbReference type="Gene3D" id="2.40.128.690">
    <property type="entry name" value="YycH protein, domain 3-like"/>
    <property type="match status" value="1"/>
</dbReference>
<dbReference type="Pfam" id="PF09648">
    <property type="entry name" value="YycI"/>
    <property type="match status" value="1"/>
</dbReference>
<feature type="domain" description="Regulatory protein YycH-like" evidence="2">
    <location>
        <begin position="29"/>
        <end position="248"/>
    </location>
</feature>
<sequence length="258" mass="30058">MDWKLTKSLYILVFLLINIGLIMMYYNKQQEDIHKIENRPNILEETNIDLSQLPEHEPRKLNILSAVKATFIDSEEVEAETVETTNEGYVLKNDFEAGENAPDMTREDLENHKAEEVYRGSEYEYDDVMSDEGYMLFNQHYEELPIFNNEAARLLYRGDGQQAMEYEQGYLKNISENEYTSPVAVRDPEKVVASLYTDERISGEAEIEDARLGYYIILNDGDQVLLRPKWRLNINDQGVDKTVYVDAISETEDIIERE</sequence>
<dbReference type="Proteomes" id="UP001589740">
    <property type="component" value="Unassembled WGS sequence"/>
</dbReference>
<gene>
    <name evidence="3" type="primary">yycI</name>
    <name evidence="3" type="ORF">ACFFLE_02710</name>
</gene>
<comment type="caution">
    <text evidence="3">The sequence shown here is derived from an EMBL/GenBank/DDBJ whole genome shotgun (WGS) entry which is preliminary data.</text>
</comment>
<evidence type="ECO:0000313" key="4">
    <source>
        <dbReference type="Proteomes" id="UP001589740"/>
    </source>
</evidence>
<feature type="transmembrane region" description="Helical" evidence="1">
    <location>
        <begin position="9"/>
        <end position="26"/>
    </location>
</feature>
<accession>A0ABV5Z1P2</accession>
<evidence type="ECO:0000313" key="3">
    <source>
        <dbReference type="EMBL" id="MFB9860021.1"/>
    </source>
</evidence>
<reference evidence="3 4" key="1">
    <citation type="submission" date="2024-09" db="EMBL/GenBank/DDBJ databases">
        <authorList>
            <person name="Sun Q."/>
            <person name="Mori K."/>
        </authorList>
    </citation>
    <scope>NUCLEOTIDE SEQUENCE [LARGE SCALE GENOMIC DNA]</scope>
    <source>
        <strain evidence="3 4">JCM 12822</strain>
    </source>
</reference>
<evidence type="ECO:0000256" key="1">
    <source>
        <dbReference type="SAM" id="Phobius"/>
    </source>
</evidence>
<evidence type="ECO:0000259" key="2">
    <source>
        <dbReference type="Pfam" id="PF09648"/>
    </source>
</evidence>
<keyword evidence="1" id="KW-0472">Membrane</keyword>
<keyword evidence="1" id="KW-1133">Transmembrane helix</keyword>
<dbReference type="RefSeq" id="WP_380569637.1">
    <property type="nucleotide sequence ID" value="NZ_JBHMAH010000006.1"/>
</dbReference>
<dbReference type="InterPro" id="IPR018604">
    <property type="entry name" value="YycI-like"/>
</dbReference>
<name>A0ABV5Z1P2_9STAP</name>